<proteinExistence type="predicted"/>
<dbReference type="GO" id="GO:0005829">
    <property type="term" value="C:cytosol"/>
    <property type="evidence" value="ECO:0007669"/>
    <property type="project" value="TreeGrafter"/>
</dbReference>
<dbReference type="InParanoid" id="A0A1X7VSC1"/>
<dbReference type="InterPro" id="IPR029039">
    <property type="entry name" value="Flavoprotein-like_sf"/>
</dbReference>
<dbReference type="Pfam" id="PF03358">
    <property type="entry name" value="FMN_red"/>
    <property type="match status" value="1"/>
</dbReference>
<protein>
    <recommendedName>
        <fullName evidence="1">NADPH-dependent FMN reductase-like domain-containing protein</fullName>
    </recommendedName>
</protein>
<evidence type="ECO:0000313" key="2">
    <source>
        <dbReference type="EnsemblMetazoa" id="Aqu2.1.42779_001"/>
    </source>
</evidence>
<sequence>MVITAEYNQCLPPALTNMMDHFPIPAYKYRPSGIVCYSMGSFGGIRAAIQARSLLGELGSPSLGCFVIPQIQNELSEDGTLKGENKERLEKNADKIITELAWLGDAIKSKKDSEGFPKL</sequence>
<dbReference type="InterPro" id="IPR050712">
    <property type="entry name" value="NAD(P)H-dep_reductase"/>
</dbReference>
<dbReference type="OrthoDB" id="68575at2759"/>
<dbReference type="OMA" id="DWHANAM"/>
<reference evidence="2" key="1">
    <citation type="submission" date="2017-05" db="UniProtKB">
        <authorList>
            <consortium name="EnsemblMetazoa"/>
        </authorList>
    </citation>
    <scope>IDENTIFICATION</scope>
</reference>
<dbReference type="SUPFAM" id="SSF52218">
    <property type="entry name" value="Flavoproteins"/>
    <property type="match status" value="1"/>
</dbReference>
<dbReference type="EnsemblMetazoa" id="Aqu2.1.42779_001">
    <property type="protein sequence ID" value="Aqu2.1.42779_001"/>
    <property type="gene ID" value="Aqu2.1.42779"/>
</dbReference>
<dbReference type="eggNOG" id="ENOG502RYD9">
    <property type="taxonomic scope" value="Eukaryota"/>
</dbReference>
<accession>A0A1X7VSC1</accession>
<dbReference type="AlphaFoldDB" id="A0A1X7VSC1"/>
<dbReference type="PANTHER" id="PTHR30543:SF21">
    <property type="entry name" value="NAD(P)H-DEPENDENT FMN REDUCTASE LOT6"/>
    <property type="match status" value="1"/>
</dbReference>
<name>A0A1X7VSC1_AMPQE</name>
<dbReference type="GO" id="GO:0010181">
    <property type="term" value="F:FMN binding"/>
    <property type="evidence" value="ECO:0007669"/>
    <property type="project" value="TreeGrafter"/>
</dbReference>
<dbReference type="PANTHER" id="PTHR30543">
    <property type="entry name" value="CHROMATE REDUCTASE"/>
    <property type="match status" value="1"/>
</dbReference>
<evidence type="ECO:0000259" key="1">
    <source>
        <dbReference type="Pfam" id="PF03358"/>
    </source>
</evidence>
<dbReference type="Gene3D" id="3.40.50.360">
    <property type="match status" value="1"/>
</dbReference>
<organism evidence="2">
    <name type="scientific">Amphimedon queenslandica</name>
    <name type="common">Sponge</name>
    <dbReference type="NCBI Taxonomy" id="400682"/>
    <lineage>
        <taxon>Eukaryota</taxon>
        <taxon>Metazoa</taxon>
        <taxon>Porifera</taxon>
        <taxon>Demospongiae</taxon>
        <taxon>Heteroscleromorpha</taxon>
        <taxon>Haplosclerida</taxon>
        <taxon>Niphatidae</taxon>
        <taxon>Amphimedon</taxon>
    </lineage>
</organism>
<dbReference type="InterPro" id="IPR005025">
    <property type="entry name" value="FMN_Rdtase-like_dom"/>
</dbReference>
<dbReference type="STRING" id="400682.A0A1X7VSC1"/>
<dbReference type="GO" id="GO:0016491">
    <property type="term" value="F:oxidoreductase activity"/>
    <property type="evidence" value="ECO:0007669"/>
    <property type="project" value="InterPro"/>
</dbReference>
<feature type="domain" description="NADPH-dependent FMN reductase-like" evidence="1">
    <location>
        <begin position="2"/>
        <end position="65"/>
    </location>
</feature>